<evidence type="ECO:0000256" key="1">
    <source>
        <dbReference type="ARBA" id="ARBA00004844"/>
    </source>
</evidence>
<feature type="domain" description="MGS-like" evidence="10">
    <location>
        <begin position="1"/>
        <end position="143"/>
    </location>
</feature>
<sequence>MRALVSVWDKTGLEPFARGLVELGFEIVSSGGTASFLAEHGLPVTKVEDVTQAPEMLGGRVKTLHPRIHAGILGRPTLPDDQAALTEHGIEPFQVVCVNLYPFSSVSGKQDTTDAQAIELIDVGGPSMLRGAAKNFAHVAAVCDPSQYDGVLAELREHGAVSLDTRRALATEAFATTAAYDATIANWFGGAERFPEQLNLSFHKVADLSYGENPHQDAAYYRELGARRHLLSRVEQLGGKELSYNNLADLEGARRVAREFTEPAAVIVKHANPCGVAVGATIEEAYERALAGDPVSAFGCVMILNRPITGAFGARLAEHFIEVLLAPAYDDESLAALQTKAALRILRDDERRSDTPGELDFKRVLGGILVQDRDAATEERDAMELATGAIDEKAWADLLFAWRVCKHVSSNAIVLVKNLQTIGIGAGQMSRVDAVRIAIEKAREHGHDVAGSVLASDAFFPFADGPQLALDAGVTAVIQPGGSKRDDEVTAAIQAAGAAMVLTGRRHFRH</sequence>
<dbReference type="FunFam" id="3.40.140.20:FF:000001">
    <property type="entry name" value="Bifunctional purine biosynthesis protein PurH"/>
    <property type="match status" value="1"/>
</dbReference>
<reference evidence="11" key="1">
    <citation type="submission" date="2020-05" db="EMBL/GenBank/DDBJ databases">
        <authorList>
            <person name="Chiriac C."/>
            <person name="Salcher M."/>
            <person name="Ghai R."/>
            <person name="Kavagutti S V."/>
        </authorList>
    </citation>
    <scope>NUCLEOTIDE SEQUENCE</scope>
</reference>
<comment type="pathway">
    <text evidence="2">Purine metabolism; IMP biosynthesis via de novo pathway; 5-formamido-1-(5-phospho-D-ribosyl)imidazole-4-carboxamide from 5-amino-1-(5-phospho-D-ribosyl)imidazole-4-carboxamide (10-formyl THF route): step 1/1.</text>
</comment>
<dbReference type="Gene3D" id="3.40.50.1380">
    <property type="entry name" value="Methylglyoxal synthase-like domain"/>
    <property type="match status" value="1"/>
</dbReference>
<dbReference type="GO" id="GO:0006189">
    <property type="term" value="P:'de novo' IMP biosynthetic process"/>
    <property type="evidence" value="ECO:0007669"/>
    <property type="project" value="UniProtKB-UniPathway"/>
</dbReference>
<dbReference type="InterPro" id="IPR011607">
    <property type="entry name" value="MGS-like_dom"/>
</dbReference>
<organism evidence="11">
    <name type="scientific">freshwater metagenome</name>
    <dbReference type="NCBI Taxonomy" id="449393"/>
    <lineage>
        <taxon>unclassified sequences</taxon>
        <taxon>metagenomes</taxon>
        <taxon>ecological metagenomes</taxon>
    </lineage>
</organism>
<keyword evidence="4" id="KW-0808">Transferase</keyword>
<evidence type="ECO:0000256" key="5">
    <source>
        <dbReference type="ARBA" id="ARBA00022755"/>
    </source>
</evidence>
<evidence type="ECO:0000256" key="3">
    <source>
        <dbReference type="ARBA" id="ARBA00007667"/>
    </source>
</evidence>
<keyword evidence="5" id="KW-0658">Purine biosynthesis</keyword>
<evidence type="ECO:0000256" key="4">
    <source>
        <dbReference type="ARBA" id="ARBA00022679"/>
    </source>
</evidence>
<gene>
    <name evidence="11" type="ORF">UFOPK2399_02012</name>
</gene>
<dbReference type="SMART" id="SM00798">
    <property type="entry name" value="AICARFT_IMPCHas"/>
    <property type="match status" value="1"/>
</dbReference>
<dbReference type="SMART" id="SM00851">
    <property type="entry name" value="MGS"/>
    <property type="match status" value="1"/>
</dbReference>
<dbReference type="InterPro" id="IPR036914">
    <property type="entry name" value="MGS-like_dom_sf"/>
</dbReference>
<evidence type="ECO:0000256" key="9">
    <source>
        <dbReference type="ARBA" id="ARBA00050687"/>
    </source>
</evidence>
<dbReference type="FunFam" id="3.40.50.1380:FF:000001">
    <property type="entry name" value="Bifunctional purine biosynthesis protein PurH"/>
    <property type="match status" value="1"/>
</dbReference>
<keyword evidence="7" id="KW-0511">Multifunctional enzyme</keyword>
<dbReference type="UniPathway" id="UPA00074">
    <property type="reaction ID" value="UER00133"/>
</dbReference>
<dbReference type="Pfam" id="PF02142">
    <property type="entry name" value="MGS"/>
    <property type="match status" value="1"/>
</dbReference>
<dbReference type="PIRSF" id="PIRSF000414">
    <property type="entry name" value="AICARFT_IMPCHas"/>
    <property type="match status" value="1"/>
</dbReference>
<dbReference type="NCBIfam" id="TIGR00355">
    <property type="entry name" value="purH"/>
    <property type="match status" value="1"/>
</dbReference>
<evidence type="ECO:0000256" key="8">
    <source>
        <dbReference type="ARBA" id="ARBA00050488"/>
    </source>
</evidence>
<dbReference type="NCBIfam" id="NF002049">
    <property type="entry name" value="PRK00881.1"/>
    <property type="match status" value="1"/>
</dbReference>
<dbReference type="Pfam" id="PF01808">
    <property type="entry name" value="AICARFT_IMPCHas"/>
    <property type="match status" value="1"/>
</dbReference>
<dbReference type="InterPro" id="IPR016193">
    <property type="entry name" value="Cytidine_deaminase-like"/>
</dbReference>
<dbReference type="GO" id="GO:0005829">
    <property type="term" value="C:cytosol"/>
    <property type="evidence" value="ECO:0007669"/>
    <property type="project" value="TreeGrafter"/>
</dbReference>
<evidence type="ECO:0000259" key="10">
    <source>
        <dbReference type="PROSITE" id="PS51855"/>
    </source>
</evidence>
<dbReference type="PANTHER" id="PTHR11692:SF0">
    <property type="entry name" value="BIFUNCTIONAL PURINE BIOSYNTHESIS PROTEIN ATIC"/>
    <property type="match status" value="1"/>
</dbReference>
<dbReference type="InterPro" id="IPR024051">
    <property type="entry name" value="AICAR_Tfase_dup_dom_sf"/>
</dbReference>
<accession>A0A6J6QQC3</accession>
<protein>
    <submittedName>
        <fullName evidence="11">Unannotated protein</fullName>
    </submittedName>
</protein>
<dbReference type="SUPFAM" id="SSF52335">
    <property type="entry name" value="Methylglyoxal synthase-like"/>
    <property type="match status" value="1"/>
</dbReference>
<dbReference type="CDD" id="cd01421">
    <property type="entry name" value="IMPCH"/>
    <property type="match status" value="1"/>
</dbReference>
<comment type="catalytic activity">
    <reaction evidence="8">
        <text>(6R)-10-formyltetrahydrofolate + 5-amino-1-(5-phospho-beta-D-ribosyl)imidazole-4-carboxamide = 5-formamido-1-(5-phospho-D-ribosyl)imidazole-4-carboxamide + (6S)-5,6,7,8-tetrahydrofolate</text>
        <dbReference type="Rhea" id="RHEA:22192"/>
        <dbReference type="ChEBI" id="CHEBI:57453"/>
        <dbReference type="ChEBI" id="CHEBI:58467"/>
        <dbReference type="ChEBI" id="CHEBI:58475"/>
        <dbReference type="ChEBI" id="CHEBI:195366"/>
        <dbReference type="EC" id="2.1.2.3"/>
    </reaction>
</comment>
<dbReference type="GO" id="GO:0003937">
    <property type="term" value="F:IMP cyclohydrolase activity"/>
    <property type="evidence" value="ECO:0007669"/>
    <property type="project" value="UniProtKB-EC"/>
</dbReference>
<evidence type="ECO:0000256" key="6">
    <source>
        <dbReference type="ARBA" id="ARBA00022801"/>
    </source>
</evidence>
<evidence type="ECO:0000256" key="7">
    <source>
        <dbReference type="ARBA" id="ARBA00023268"/>
    </source>
</evidence>
<comment type="catalytic activity">
    <reaction evidence="9">
        <text>IMP + H2O = 5-formamido-1-(5-phospho-D-ribosyl)imidazole-4-carboxamide</text>
        <dbReference type="Rhea" id="RHEA:18445"/>
        <dbReference type="ChEBI" id="CHEBI:15377"/>
        <dbReference type="ChEBI" id="CHEBI:58053"/>
        <dbReference type="ChEBI" id="CHEBI:58467"/>
        <dbReference type="EC" id="3.5.4.10"/>
    </reaction>
</comment>
<dbReference type="EMBL" id="CAEZXP010000012">
    <property type="protein sequence ID" value="CAB4711235.1"/>
    <property type="molecule type" value="Genomic_DNA"/>
</dbReference>
<dbReference type="HAMAP" id="MF_00139">
    <property type="entry name" value="PurH"/>
    <property type="match status" value="1"/>
</dbReference>
<comment type="similarity">
    <text evidence="3">Belongs to the PurH family.</text>
</comment>
<comment type="pathway">
    <text evidence="1">Purine metabolism; IMP biosynthesis via de novo pathway; IMP from 5-formamido-1-(5-phospho-D-ribosyl)imidazole-4-carboxamide: step 1/1.</text>
</comment>
<evidence type="ECO:0000313" key="11">
    <source>
        <dbReference type="EMBL" id="CAB4711235.1"/>
    </source>
</evidence>
<dbReference type="SUPFAM" id="SSF53927">
    <property type="entry name" value="Cytidine deaminase-like"/>
    <property type="match status" value="1"/>
</dbReference>
<dbReference type="AlphaFoldDB" id="A0A6J6QQC3"/>
<dbReference type="PANTHER" id="PTHR11692">
    <property type="entry name" value="BIFUNCTIONAL PURINE BIOSYNTHESIS PROTEIN PURH"/>
    <property type="match status" value="1"/>
</dbReference>
<dbReference type="GO" id="GO:0004643">
    <property type="term" value="F:phosphoribosylaminoimidazolecarboxamide formyltransferase activity"/>
    <property type="evidence" value="ECO:0007669"/>
    <property type="project" value="UniProtKB-EC"/>
</dbReference>
<evidence type="ECO:0000256" key="2">
    <source>
        <dbReference type="ARBA" id="ARBA00004954"/>
    </source>
</evidence>
<proteinExistence type="inferred from homology"/>
<dbReference type="PROSITE" id="PS51855">
    <property type="entry name" value="MGS"/>
    <property type="match status" value="1"/>
</dbReference>
<dbReference type="InterPro" id="IPR002695">
    <property type="entry name" value="PurH-like"/>
</dbReference>
<keyword evidence="6" id="KW-0378">Hydrolase</keyword>
<dbReference type="Gene3D" id="3.40.140.20">
    <property type="match status" value="2"/>
</dbReference>
<name>A0A6J6QQC3_9ZZZZ</name>